<dbReference type="InterPro" id="IPR013780">
    <property type="entry name" value="Glyco_hydro_b"/>
</dbReference>
<organism evidence="1">
    <name type="scientific">mine drainage metagenome</name>
    <dbReference type="NCBI Taxonomy" id="410659"/>
    <lineage>
        <taxon>unclassified sequences</taxon>
        <taxon>metagenomes</taxon>
        <taxon>ecological metagenomes</taxon>
    </lineage>
</organism>
<evidence type="ECO:0008006" key="2">
    <source>
        <dbReference type="Google" id="ProtNLM"/>
    </source>
</evidence>
<dbReference type="EMBL" id="MLJW01000113">
    <property type="protein sequence ID" value="OIQ98871.1"/>
    <property type="molecule type" value="Genomic_DNA"/>
</dbReference>
<dbReference type="PANTHER" id="PTHR43576:SF3">
    <property type="entry name" value="ALPHA-L-ARABINOFURANOSIDASE C"/>
    <property type="match status" value="1"/>
</dbReference>
<dbReference type="PANTHER" id="PTHR43576">
    <property type="entry name" value="ALPHA-L-ARABINOFURANOSIDASE C-RELATED"/>
    <property type="match status" value="1"/>
</dbReference>
<evidence type="ECO:0000313" key="1">
    <source>
        <dbReference type="EMBL" id="OIQ98871.1"/>
    </source>
</evidence>
<name>A0A1J5S413_9ZZZZ</name>
<accession>A0A1J5S413</accession>
<proteinExistence type="predicted"/>
<dbReference type="AlphaFoldDB" id="A0A1J5S413"/>
<gene>
    <name evidence="1" type="ORF">GALL_191130</name>
</gene>
<dbReference type="InterPro" id="IPR017853">
    <property type="entry name" value="GH"/>
</dbReference>
<dbReference type="Gene3D" id="2.60.40.1180">
    <property type="entry name" value="Golgi alpha-mannosidase II"/>
    <property type="match status" value="1"/>
</dbReference>
<dbReference type="Gene3D" id="3.20.20.80">
    <property type="entry name" value="Glycosidases"/>
    <property type="match status" value="1"/>
</dbReference>
<dbReference type="SUPFAM" id="SSF51445">
    <property type="entry name" value="(Trans)glycosidases"/>
    <property type="match status" value="1"/>
</dbReference>
<comment type="caution">
    <text evidence="1">The sequence shown here is derived from an EMBL/GenBank/DDBJ whole genome shotgun (WGS) entry which is preliminary data.</text>
</comment>
<reference evidence="1" key="1">
    <citation type="submission" date="2016-10" db="EMBL/GenBank/DDBJ databases">
        <title>Sequence of Gallionella enrichment culture.</title>
        <authorList>
            <person name="Poehlein A."/>
            <person name="Muehling M."/>
            <person name="Daniel R."/>
        </authorList>
    </citation>
    <scope>NUCLEOTIDE SEQUENCE</scope>
</reference>
<dbReference type="GO" id="GO:0000272">
    <property type="term" value="P:polysaccharide catabolic process"/>
    <property type="evidence" value="ECO:0007669"/>
    <property type="project" value="TreeGrafter"/>
</dbReference>
<sequence>MRPLFPLLLLPFALAPLARADVQVAIDTTAYVRPLSSQHFGLNTAMWDHSLSQDTADFQDLGVLTLRFPGGSLSDAYHWQTNMTQDQGWNGPWFSDYLEFGKLIQQLHARAMITVNYGSGTPEEAAAWVQAANIQNNFGFKYWEVGNECYGSWEEDKQSTPHDPVVYATRFADYYAKMKAVDPTIRIGAVIAARSSYYTMTPLDDSYTGSHSVVNPRTNVSHSGWTPVMLTTLKSLGVTPDFVIFHRYLLTPGKETDTDLLNSSTSWANDASEIRQELSDYLGKAGDNVEMITTENNSVSYGAGKQTTSLVTALFCADSFGSMIQTSFNGDYWWEYLNSNSATGNNSSSLYGWRNYGADAIVTPVNNVNEKLPAYYAIKMISKFARPSDEVVKATSDNPLLSCYAVRHTDGSVGLLVVNKSPDTTETADFSIAHFNPGATATTYTYGIPQDNAARDGTGSTDVASGVMAIPGAVFSASFDPYSINVIDIPPAVAPSGNSRLIALSARGYVGGSTDTNPSLTIGYAVSGTKSLLLRGIGPTLATQSVNGVLADPKMVVYKIQNNIPSVIGQNDNWGGDPALAALFTKLGEFSLDPASKDAALQLAAPGGLGTAEITSGDGTPGVALGEIYSADSTQSTYLSGLSARAIVGTGDNVLVGGFIITGSSPMTVLIRGIGPTLSNQGISNPLADPKLTLFDVHGNIISENDDWGGSQALVDAFTKTGEFPLDPLSKDAAILITLPPGIYTAQVSPAGGTAQVPAAGSPSGVALVEIYQVK</sequence>
<protein>
    <recommendedName>
        <fullName evidence="2">Non-reducing end alpha-L-arabinofuranosidase</fullName>
    </recommendedName>
</protein>